<keyword evidence="3" id="KW-0482">Metalloprotease</keyword>
<feature type="transmembrane region" description="Helical" evidence="1">
    <location>
        <begin position="42"/>
        <end position="63"/>
    </location>
</feature>
<evidence type="ECO:0000313" key="4">
    <source>
        <dbReference type="Proteomes" id="UP001300763"/>
    </source>
</evidence>
<dbReference type="PANTHER" id="PTHR35797">
    <property type="entry name" value="PROTEASE-RELATED"/>
    <property type="match status" value="1"/>
</dbReference>
<evidence type="ECO:0000256" key="1">
    <source>
        <dbReference type="SAM" id="Phobius"/>
    </source>
</evidence>
<keyword evidence="4" id="KW-1185">Reference proteome</keyword>
<accession>A0ABT5SZI5</accession>
<keyword evidence="3" id="KW-0378">Hydrolase</keyword>
<evidence type="ECO:0000313" key="3">
    <source>
        <dbReference type="EMBL" id="MDD7968136.1"/>
    </source>
</evidence>
<comment type="caution">
    <text evidence="3">The sequence shown here is derived from an EMBL/GenBank/DDBJ whole genome shotgun (WGS) entry which is preliminary data.</text>
</comment>
<dbReference type="PANTHER" id="PTHR35797:SF1">
    <property type="entry name" value="PROTEASE"/>
    <property type="match status" value="1"/>
</dbReference>
<gene>
    <name evidence="3" type="ORF">PGB27_22550</name>
</gene>
<dbReference type="InterPro" id="IPR042150">
    <property type="entry name" value="MmRce1-like"/>
</dbReference>
<dbReference type="Proteomes" id="UP001300763">
    <property type="component" value="Unassembled WGS sequence"/>
</dbReference>
<keyword evidence="1" id="KW-1133">Transmembrane helix</keyword>
<dbReference type="GO" id="GO:0008237">
    <property type="term" value="F:metallopeptidase activity"/>
    <property type="evidence" value="ECO:0007669"/>
    <property type="project" value="UniProtKB-KW"/>
</dbReference>
<dbReference type="RefSeq" id="WP_274202664.1">
    <property type="nucleotide sequence ID" value="NZ_JAQZAO010000010.1"/>
</dbReference>
<keyword evidence="1" id="KW-0812">Transmembrane</keyword>
<dbReference type="EMBL" id="JAQZAO010000010">
    <property type="protein sequence ID" value="MDD7968136.1"/>
    <property type="molecule type" value="Genomic_DNA"/>
</dbReference>
<sequence>MTLGLGPTLVFVGPGAFLGTTNLIGTDAELSSAADLDPSIMVAMMAGNPVFALLAILVIAFAYGRAGLRDLRSRLLRWRVGLRWYAIALLTAPILWTATQGALSLTSDAFIPGILTTDDKASLLVAGLVVGLVAAFFEEIAWTGFATHELGQRHGLWATGLIVGLMWCVLHLSLFATADSGAVPRVLSVAAVFSWMLAYRLLMVWVYGRTQSVLLAILMHLPISVMGFVLTSPAMAGTPDLLFNLAFGATLWVLVAAVAATDRGGLSLPDLHQARATRT</sequence>
<proteinExistence type="predicted"/>
<feature type="transmembrane region" description="Helical" evidence="1">
    <location>
        <begin position="182"/>
        <end position="202"/>
    </location>
</feature>
<feature type="transmembrane region" description="Helical" evidence="1">
    <location>
        <begin position="155"/>
        <end position="176"/>
    </location>
</feature>
<feature type="transmembrane region" description="Helical" evidence="1">
    <location>
        <begin position="123"/>
        <end position="143"/>
    </location>
</feature>
<feature type="transmembrane region" description="Helical" evidence="1">
    <location>
        <begin position="214"/>
        <end position="235"/>
    </location>
</feature>
<feature type="transmembrane region" description="Helical" evidence="1">
    <location>
        <begin position="84"/>
        <end position="103"/>
    </location>
</feature>
<evidence type="ECO:0000259" key="2">
    <source>
        <dbReference type="Pfam" id="PF02517"/>
    </source>
</evidence>
<name>A0ABT5SZI5_9PSEU</name>
<feature type="transmembrane region" description="Helical" evidence="1">
    <location>
        <begin position="241"/>
        <end position="260"/>
    </location>
</feature>
<protein>
    <submittedName>
        <fullName evidence="3">CPBP family intramembrane metalloprotease</fullName>
    </submittedName>
</protein>
<keyword evidence="3" id="KW-0645">Protease</keyword>
<organism evidence="3 4">
    <name type="scientific">Actinomycetospora lemnae</name>
    <dbReference type="NCBI Taxonomy" id="3019891"/>
    <lineage>
        <taxon>Bacteria</taxon>
        <taxon>Bacillati</taxon>
        <taxon>Actinomycetota</taxon>
        <taxon>Actinomycetes</taxon>
        <taxon>Pseudonocardiales</taxon>
        <taxon>Pseudonocardiaceae</taxon>
        <taxon>Actinomycetospora</taxon>
    </lineage>
</organism>
<reference evidence="3 4" key="1">
    <citation type="submission" date="2023-02" db="EMBL/GenBank/DDBJ databases">
        <title>Genome sequencing required for Actinomycetospora new species description.</title>
        <authorList>
            <person name="Saimee Y."/>
            <person name="Duangmal K."/>
        </authorList>
    </citation>
    <scope>NUCLEOTIDE SEQUENCE [LARGE SCALE GENOMIC DNA]</scope>
    <source>
        <strain evidence="3 4">DW7H6</strain>
    </source>
</reference>
<keyword evidence="1" id="KW-0472">Membrane</keyword>
<dbReference type="Pfam" id="PF02517">
    <property type="entry name" value="Rce1-like"/>
    <property type="match status" value="1"/>
</dbReference>
<dbReference type="InterPro" id="IPR003675">
    <property type="entry name" value="Rce1/LyrA-like_dom"/>
</dbReference>
<feature type="domain" description="CAAX prenyl protease 2/Lysostaphin resistance protein A-like" evidence="2">
    <location>
        <begin position="122"/>
        <end position="221"/>
    </location>
</feature>